<protein>
    <submittedName>
        <fullName evidence="1">Uncharacterized protein</fullName>
    </submittedName>
</protein>
<accession>A0A088DKA6</accession>
<dbReference type="EMBL" id="KM105871">
    <property type="protein sequence ID" value="AIL92343.1"/>
    <property type="molecule type" value="Genomic_DNA"/>
</dbReference>
<organism evidence="1">
    <name type="scientific">Mycobacterium avium subsp. hominissuis</name>
    <dbReference type="NCBI Taxonomy" id="439334"/>
    <lineage>
        <taxon>Bacteria</taxon>
        <taxon>Bacillati</taxon>
        <taxon>Actinomycetota</taxon>
        <taxon>Actinomycetes</taxon>
        <taxon>Mycobacteriales</taxon>
        <taxon>Mycobacteriaceae</taxon>
        <taxon>Mycobacterium</taxon>
        <taxon>Mycobacterium avium complex (MAC)</taxon>
    </lineage>
</organism>
<name>A0A088DKA6_MYCAV</name>
<dbReference type="RefSeq" id="WP_080700022.1">
    <property type="nucleotide sequence ID" value="NZ_FKJL01000103.1"/>
</dbReference>
<reference evidence="1" key="1">
    <citation type="journal article" date="2014" name="FEBS Lett.">
        <title>Identification and comparative analysis of a genomic island in Mycobacterium avium subsp. hominissuis.</title>
        <authorList>
            <person name="Lahiri A."/>
            <person name="Sanchini A."/>
            <person name="Semmler T."/>
            <person name="Schafer H."/>
            <person name="Lewin A."/>
        </authorList>
    </citation>
    <scope>NUCLEOTIDE SEQUENCE</scope>
    <source>
        <strain evidence="1">2721</strain>
    </source>
</reference>
<evidence type="ECO:0000313" key="1">
    <source>
        <dbReference type="EMBL" id="AIL92343.1"/>
    </source>
</evidence>
<sequence length="59" mass="6299">MGDRSHRRRRRGSGAISWVRLDGNACVALFEGRGIASLAGDLIALTDPPPEPLTNVTTP</sequence>
<dbReference type="AlphaFoldDB" id="A0A088DKA6"/>
<proteinExistence type="predicted"/>